<organism evidence="3 4">
    <name type="scientific">Lihuaxuella thermophila</name>
    <dbReference type="NCBI Taxonomy" id="1173111"/>
    <lineage>
        <taxon>Bacteria</taxon>
        <taxon>Bacillati</taxon>
        <taxon>Bacillota</taxon>
        <taxon>Bacilli</taxon>
        <taxon>Bacillales</taxon>
        <taxon>Thermoactinomycetaceae</taxon>
        <taxon>Lihuaxuella</taxon>
    </lineage>
</organism>
<evidence type="ECO:0000256" key="2">
    <source>
        <dbReference type="HAMAP-Rule" id="MF_01448"/>
    </source>
</evidence>
<sequence>MPLHIEPEYIKIPTDEGTEETFEILFTFDHEETGRKYMFLTPVDAPVESESADREVIAFRYSWDEAGGFQLELIDEDNEEEWKLVQDAFNAMMELDNDA</sequence>
<evidence type="ECO:0000313" key="3">
    <source>
        <dbReference type="EMBL" id="SEN72065.1"/>
    </source>
</evidence>
<dbReference type="RefSeq" id="WP_089972608.1">
    <property type="nucleotide sequence ID" value="NZ_FOCQ01000019.1"/>
</dbReference>
<dbReference type="AlphaFoldDB" id="A0A1H8IV92"/>
<reference evidence="3 4" key="1">
    <citation type="submission" date="2016-10" db="EMBL/GenBank/DDBJ databases">
        <authorList>
            <person name="de Groot N.N."/>
        </authorList>
    </citation>
    <scope>NUCLEOTIDE SEQUENCE [LARGE SCALE GENOMIC DNA]</scope>
    <source>
        <strain evidence="3 4">DSM 46701</strain>
    </source>
</reference>
<dbReference type="Proteomes" id="UP000199695">
    <property type="component" value="Unassembled WGS sequence"/>
</dbReference>
<evidence type="ECO:0000256" key="1">
    <source>
        <dbReference type="ARBA" id="ARBA00008439"/>
    </source>
</evidence>
<comment type="similarity">
    <text evidence="1 2">Belongs to the UPF0473 family.</text>
</comment>
<evidence type="ECO:0000313" key="4">
    <source>
        <dbReference type="Proteomes" id="UP000199695"/>
    </source>
</evidence>
<dbReference type="STRING" id="1173111.SAMN05444955_11963"/>
<protein>
    <recommendedName>
        <fullName evidence="2">UPF0473 protein SAMN05444955_11963</fullName>
    </recommendedName>
</protein>
<accession>A0A1H8IV92</accession>
<dbReference type="Pfam" id="PF06949">
    <property type="entry name" value="DUF1292"/>
    <property type="match status" value="1"/>
</dbReference>
<gene>
    <name evidence="3" type="ORF">SAMN05444955_11963</name>
</gene>
<dbReference type="PANTHER" id="PTHR40066">
    <property type="entry name" value="UPF0473 PROTEIN CBO2561/CLC_2432"/>
    <property type="match status" value="1"/>
</dbReference>
<dbReference type="PANTHER" id="PTHR40066:SF1">
    <property type="entry name" value="UPF0473 PROTEIN CBO2561_CLC_2432"/>
    <property type="match status" value="1"/>
</dbReference>
<name>A0A1H8IV92_9BACL</name>
<dbReference type="HAMAP" id="MF_01448">
    <property type="entry name" value="UPF0473"/>
    <property type="match status" value="1"/>
</dbReference>
<keyword evidence="4" id="KW-1185">Reference proteome</keyword>
<dbReference type="EMBL" id="FOCQ01000019">
    <property type="protein sequence ID" value="SEN72065.1"/>
    <property type="molecule type" value="Genomic_DNA"/>
</dbReference>
<proteinExistence type="inferred from homology"/>
<dbReference type="InterPro" id="IPR009711">
    <property type="entry name" value="UPF0473"/>
</dbReference>
<dbReference type="OrthoDB" id="2086132at2"/>